<dbReference type="InterPro" id="IPR046347">
    <property type="entry name" value="bZIP_sf"/>
</dbReference>
<dbReference type="GO" id="GO:0005634">
    <property type="term" value="C:nucleus"/>
    <property type="evidence" value="ECO:0007669"/>
    <property type="project" value="TreeGrafter"/>
</dbReference>
<feature type="domain" description="BZIP" evidence="6">
    <location>
        <begin position="163"/>
        <end position="226"/>
    </location>
</feature>
<feature type="compositionally biased region" description="Gly residues" evidence="5">
    <location>
        <begin position="19"/>
        <end position="34"/>
    </location>
</feature>
<reference evidence="7" key="2">
    <citation type="journal article" date="2023" name="BMC Genomics">
        <title>Pest status, molecular evolution, and epigenetic factors derived from the genome assembly of Frankliniella fusca, a thysanopteran phytovirus vector.</title>
        <authorList>
            <person name="Catto M.A."/>
            <person name="Labadie P.E."/>
            <person name="Jacobson A.L."/>
            <person name="Kennedy G.G."/>
            <person name="Srinivasan R."/>
            <person name="Hunt B.G."/>
        </authorList>
    </citation>
    <scope>NUCLEOTIDE SEQUENCE</scope>
    <source>
        <strain evidence="7">PL_HMW_Pooled</strain>
    </source>
</reference>
<feature type="coiled-coil region" evidence="4">
    <location>
        <begin position="195"/>
        <end position="222"/>
    </location>
</feature>
<feature type="region of interest" description="Disordered" evidence="5">
    <location>
        <begin position="346"/>
        <end position="371"/>
    </location>
</feature>
<accession>A0AAE1L6D0</accession>
<evidence type="ECO:0000256" key="1">
    <source>
        <dbReference type="ARBA" id="ARBA00023015"/>
    </source>
</evidence>
<protein>
    <submittedName>
        <fullName evidence="7">Activating transcription factor 3</fullName>
    </submittedName>
</protein>
<name>A0AAE1L6D0_9NEOP</name>
<dbReference type="PRINTS" id="PR00042">
    <property type="entry name" value="LEUZIPPRFOS"/>
</dbReference>
<dbReference type="GO" id="GO:0000981">
    <property type="term" value="F:DNA-binding transcription factor activity, RNA polymerase II-specific"/>
    <property type="evidence" value="ECO:0007669"/>
    <property type="project" value="TreeGrafter"/>
</dbReference>
<evidence type="ECO:0000256" key="5">
    <source>
        <dbReference type="SAM" id="MobiDB-lite"/>
    </source>
</evidence>
<keyword evidence="1" id="KW-0805">Transcription regulation</keyword>
<evidence type="ECO:0000256" key="2">
    <source>
        <dbReference type="ARBA" id="ARBA00023125"/>
    </source>
</evidence>
<dbReference type="SUPFAM" id="SSF57959">
    <property type="entry name" value="Leucine zipper domain"/>
    <property type="match status" value="1"/>
</dbReference>
<keyword evidence="2" id="KW-0238">DNA-binding</keyword>
<dbReference type="PANTHER" id="PTHR23351">
    <property type="entry name" value="FOS TRANSCRIPTION FACTOR-RELATED"/>
    <property type="match status" value="1"/>
</dbReference>
<evidence type="ECO:0000256" key="4">
    <source>
        <dbReference type="SAM" id="Coils"/>
    </source>
</evidence>
<dbReference type="EMBL" id="JAHWGI010000033">
    <property type="protein sequence ID" value="KAK3908238.1"/>
    <property type="molecule type" value="Genomic_DNA"/>
</dbReference>
<dbReference type="PROSITE" id="PS00036">
    <property type="entry name" value="BZIP_BASIC"/>
    <property type="match status" value="1"/>
</dbReference>
<feature type="compositionally biased region" description="Low complexity" evidence="5">
    <location>
        <begin position="64"/>
        <end position="86"/>
    </location>
</feature>
<evidence type="ECO:0000313" key="7">
    <source>
        <dbReference type="EMBL" id="KAK3908238.1"/>
    </source>
</evidence>
<dbReference type="PROSITE" id="PS50217">
    <property type="entry name" value="BZIP"/>
    <property type="match status" value="1"/>
</dbReference>
<organism evidence="7 8">
    <name type="scientific">Frankliniella fusca</name>
    <dbReference type="NCBI Taxonomy" id="407009"/>
    <lineage>
        <taxon>Eukaryota</taxon>
        <taxon>Metazoa</taxon>
        <taxon>Ecdysozoa</taxon>
        <taxon>Arthropoda</taxon>
        <taxon>Hexapoda</taxon>
        <taxon>Insecta</taxon>
        <taxon>Pterygota</taxon>
        <taxon>Neoptera</taxon>
        <taxon>Paraneoptera</taxon>
        <taxon>Thysanoptera</taxon>
        <taxon>Terebrantia</taxon>
        <taxon>Thripoidea</taxon>
        <taxon>Thripidae</taxon>
        <taxon>Frankliniella</taxon>
    </lineage>
</organism>
<feature type="region of interest" description="Disordered" evidence="5">
    <location>
        <begin position="120"/>
        <end position="174"/>
    </location>
</feature>
<dbReference type="PANTHER" id="PTHR23351:SF24">
    <property type="entry name" value="ACTIVATING TRANSCRIPTION FACTOR 3-RELATED"/>
    <property type="match status" value="1"/>
</dbReference>
<evidence type="ECO:0000259" key="6">
    <source>
        <dbReference type="PROSITE" id="PS50217"/>
    </source>
</evidence>
<gene>
    <name evidence="7" type="ORF">KUF71_018751</name>
</gene>
<feature type="region of interest" description="Disordered" evidence="5">
    <location>
        <begin position="60"/>
        <end position="108"/>
    </location>
</feature>
<dbReference type="InterPro" id="IPR004827">
    <property type="entry name" value="bZIP"/>
</dbReference>
<dbReference type="AlphaFoldDB" id="A0AAE1L6D0"/>
<keyword evidence="3" id="KW-0804">Transcription</keyword>
<reference evidence="7" key="1">
    <citation type="submission" date="2021-07" db="EMBL/GenBank/DDBJ databases">
        <authorList>
            <person name="Catto M.A."/>
            <person name="Jacobson A."/>
            <person name="Kennedy G."/>
            <person name="Labadie P."/>
            <person name="Hunt B.G."/>
            <person name="Srinivasan R."/>
        </authorList>
    </citation>
    <scope>NUCLEOTIDE SEQUENCE</scope>
    <source>
        <strain evidence="7">PL_HMW_Pooled</strain>
        <tissue evidence="7">Head</tissue>
    </source>
</reference>
<evidence type="ECO:0000313" key="8">
    <source>
        <dbReference type="Proteomes" id="UP001219518"/>
    </source>
</evidence>
<evidence type="ECO:0000256" key="3">
    <source>
        <dbReference type="ARBA" id="ARBA00023163"/>
    </source>
</evidence>
<keyword evidence="8" id="KW-1185">Reference proteome</keyword>
<keyword evidence="4" id="KW-0175">Coiled coil</keyword>
<dbReference type="InterPro" id="IPR000837">
    <property type="entry name" value="AP-1"/>
</dbReference>
<proteinExistence type="predicted"/>
<dbReference type="CDD" id="cd14722">
    <property type="entry name" value="bZIP_ATF3"/>
    <property type="match status" value="1"/>
</dbReference>
<feature type="compositionally biased region" description="Polar residues" evidence="5">
    <location>
        <begin position="346"/>
        <end position="355"/>
    </location>
</feature>
<feature type="compositionally biased region" description="Low complexity" evidence="5">
    <location>
        <begin position="128"/>
        <end position="139"/>
    </location>
</feature>
<dbReference type="GO" id="GO:0000978">
    <property type="term" value="F:RNA polymerase II cis-regulatory region sequence-specific DNA binding"/>
    <property type="evidence" value="ECO:0007669"/>
    <property type="project" value="TreeGrafter"/>
</dbReference>
<comment type="caution">
    <text evidence="7">The sequence shown here is derived from an EMBL/GenBank/DDBJ whole genome shotgun (WGS) entry which is preliminary data.</text>
</comment>
<feature type="region of interest" description="Disordered" evidence="5">
    <location>
        <begin position="17"/>
        <end position="48"/>
    </location>
</feature>
<dbReference type="Gene3D" id="1.20.5.170">
    <property type="match status" value="1"/>
</dbReference>
<dbReference type="SMART" id="SM00338">
    <property type="entry name" value="BRLZ"/>
    <property type="match status" value="1"/>
</dbReference>
<dbReference type="Proteomes" id="UP001219518">
    <property type="component" value="Unassembled WGS sequence"/>
</dbReference>
<sequence>MLRKSAMYNLKVSTAFASAGGGGPAGGPGGGPGAGLLSVDPQGVTPRTPEILNSLMAMSHPLDPFANSSTPNPAAAAAVPELGSPAGASRSSLAGSPGRSPPSLQHTRSQLIKEGLKLTLQTKRRHTSATSGASASGASGDEDDDSAASGKRVKKEELTPEDEERRRRRRERNKVAATKCRIKKRERTVNLVQESEILESQNYELKSQIQELETQRRRLVDMLSSHSPTCTRPGHVHQAQAVAPQQHYDLYSPTYPAAPGPAPGTYADVLMSQYCHGGQDAGAPGPGPAEDDTLTPYFPGVTKHEIVDDPLLAALDDPLDVYGAYSQHPVLEHAAVEHPYCRPSTLTLDTPASTPGSGGAPSPAQHGLGLGVPLPGPGCPPCPPAGLQSPTHLYQHQQHMLSAPLTPLSSDGVGIFGMDSGCMA</sequence>
<dbReference type="Pfam" id="PF00170">
    <property type="entry name" value="bZIP_1"/>
    <property type="match status" value="1"/>
</dbReference>